<dbReference type="GO" id="GO:0005829">
    <property type="term" value="C:cytosol"/>
    <property type="evidence" value="ECO:0007669"/>
    <property type="project" value="TreeGrafter"/>
</dbReference>
<sequence>MKIEDLKRGLYVSCQALPEDPLYGCMGKMASAAESGGAVGVRINTVKDIKEVKNIVSIPIIGLIKKRYQGSNAYITPTINEVEEVAEAGADIVAVDATNELKPDGKNTHEFITDIKKRFDVLVMADISSVEDGINAWNSGADILATTLSSSKPGKMPTTGDRIHKMPDFNLIQELVKQVTIPVFGEGGFWGGEDTVQAFEIGAHSVVVGSAITRPQVTTNRISTAIQDFLCSTK</sequence>
<keyword evidence="6" id="KW-0413">Isomerase</keyword>
<proteinExistence type="inferred from homology"/>
<protein>
    <recommendedName>
        <fullName evidence="5">N-acylglucosamine-6-phosphate 2-epimerase</fullName>
        <ecNumber evidence="5">5.1.3.9</ecNumber>
    </recommendedName>
</protein>
<dbReference type="InterPro" id="IPR007260">
    <property type="entry name" value="NanE"/>
</dbReference>
<dbReference type="InterPro" id="IPR013785">
    <property type="entry name" value="Aldolase_TIM"/>
</dbReference>
<organism evidence="8 9">
    <name type="scientific">Oceanobacillus sojae</name>
    <dbReference type="NCBI Taxonomy" id="582851"/>
    <lineage>
        <taxon>Bacteria</taxon>
        <taxon>Bacillati</taxon>
        <taxon>Bacillota</taxon>
        <taxon>Bacilli</taxon>
        <taxon>Bacillales</taxon>
        <taxon>Bacillaceae</taxon>
        <taxon>Oceanobacillus</taxon>
    </lineage>
</organism>
<evidence type="ECO:0000256" key="7">
    <source>
        <dbReference type="ARBA" id="ARBA00023277"/>
    </source>
</evidence>
<dbReference type="NCBIfam" id="NF002231">
    <property type="entry name" value="PRK01130.1"/>
    <property type="match status" value="1"/>
</dbReference>
<comment type="catalytic activity">
    <reaction evidence="1">
        <text>an N-acyl-D-glucosamine 6-phosphate = an N-acyl-D-mannosamine 6-phosphate</text>
        <dbReference type="Rhea" id="RHEA:23932"/>
        <dbReference type="ChEBI" id="CHEBI:57599"/>
        <dbReference type="ChEBI" id="CHEBI:57666"/>
        <dbReference type="EC" id="5.1.3.9"/>
    </reaction>
</comment>
<dbReference type="RefSeq" id="WP_147210075.1">
    <property type="nucleotide sequence ID" value="NZ_BJYM01000006.1"/>
</dbReference>
<evidence type="ECO:0000256" key="2">
    <source>
        <dbReference type="ARBA" id="ARBA00002147"/>
    </source>
</evidence>
<keyword evidence="9" id="KW-1185">Reference proteome</keyword>
<evidence type="ECO:0000256" key="1">
    <source>
        <dbReference type="ARBA" id="ARBA00000056"/>
    </source>
</evidence>
<dbReference type="SUPFAM" id="SSF51366">
    <property type="entry name" value="Ribulose-phoshate binding barrel"/>
    <property type="match status" value="1"/>
</dbReference>
<evidence type="ECO:0000256" key="4">
    <source>
        <dbReference type="ARBA" id="ARBA00007439"/>
    </source>
</evidence>
<dbReference type="Gene3D" id="3.20.20.70">
    <property type="entry name" value="Aldolase class I"/>
    <property type="match status" value="1"/>
</dbReference>
<dbReference type="EMBL" id="BJYM01000006">
    <property type="protein sequence ID" value="GEN87063.1"/>
    <property type="molecule type" value="Genomic_DNA"/>
</dbReference>
<dbReference type="UniPathway" id="UPA00629">
    <property type="reaction ID" value="UER00682"/>
</dbReference>
<dbReference type="Proteomes" id="UP000321558">
    <property type="component" value="Unassembled WGS sequence"/>
</dbReference>
<dbReference type="GO" id="GO:0019262">
    <property type="term" value="P:N-acetylneuraminate catabolic process"/>
    <property type="evidence" value="ECO:0007669"/>
    <property type="project" value="UniProtKB-UniPathway"/>
</dbReference>
<dbReference type="PANTHER" id="PTHR36204:SF1">
    <property type="entry name" value="N-ACETYLMANNOSAMINE-6-PHOSPHATE 2-EPIMERASE-RELATED"/>
    <property type="match status" value="1"/>
</dbReference>
<evidence type="ECO:0000313" key="8">
    <source>
        <dbReference type="EMBL" id="GEN87063.1"/>
    </source>
</evidence>
<dbReference type="GO" id="GO:0047465">
    <property type="term" value="F:N-acylglucosamine-6-phosphate 2-epimerase activity"/>
    <property type="evidence" value="ECO:0007669"/>
    <property type="project" value="UniProtKB-EC"/>
</dbReference>
<evidence type="ECO:0000313" key="9">
    <source>
        <dbReference type="Proteomes" id="UP000321558"/>
    </source>
</evidence>
<reference evidence="8 9" key="1">
    <citation type="submission" date="2019-07" db="EMBL/GenBank/DDBJ databases">
        <title>Whole genome shotgun sequence of Oceanobacillus sojae NBRC 105379.</title>
        <authorList>
            <person name="Hosoyama A."/>
            <person name="Uohara A."/>
            <person name="Ohji S."/>
            <person name="Ichikawa N."/>
        </authorList>
    </citation>
    <scope>NUCLEOTIDE SEQUENCE [LARGE SCALE GENOMIC DNA]</scope>
    <source>
        <strain evidence="8 9">NBRC 105379</strain>
    </source>
</reference>
<evidence type="ECO:0000256" key="6">
    <source>
        <dbReference type="ARBA" id="ARBA00023235"/>
    </source>
</evidence>
<evidence type="ECO:0000256" key="3">
    <source>
        <dbReference type="ARBA" id="ARBA00005081"/>
    </source>
</evidence>
<comment type="similarity">
    <text evidence="4">Belongs to the NanE family.</text>
</comment>
<dbReference type="Pfam" id="PF04131">
    <property type="entry name" value="NanE"/>
    <property type="match status" value="1"/>
</dbReference>
<dbReference type="CDD" id="cd04729">
    <property type="entry name" value="NanE"/>
    <property type="match status" value="1"/>
</dbReference>
<evidence type="ECO:0000256" key="5">
    <source>
        <dbReference type="ARBA" id="ARBA00013180"/>
    </source>
</evidence>
<dbReference type="GO" id="GO:0006053">
    <property type="term" value="P:N-acetylmannosamine catabolic process"/>
    <property type="evidence" value="ECO:0007669"/>
    <property type="project" value="TreeGrafter"/>
</dbReference>
<dbReference type="AlphaFoldDB" id="A0A511ZI01"/>
<dbReference type="InterPro" id="IPR011060">
    <property type="entry name" value="RibuloseP-bd_barrel"/>
</dbReference>
<comment type="function">
    <text evidence="2">Converts N-acetylmannosamine-6-phosphate (ManNAc-6-P) to N-acetylglucosamine-6-phosphate (GlcNAc-6-P).</text>
</comment>
<name>A0A511ZI01_9BACI</name>
<dbReference type="EC" id="5.1.3.9" evidence="5"/>
<accession>A0A511ZI01</accession>
<dbReference type="OrthoDB" id="9781704at2"/>
<gene>
    <name evidence="8" type="primary">nanE_2</name>
    <name evidence="8" type="ORF">OSO01_18020</name>
</gene>
<keyword evidence="7" id="KW-0119">Carbohydrate metabolism</keyword>
<dbReference type="PANTHER" id="PTHR36204">
    <property type="entry name" value="N-ACETYLMANNOSAMINE-6-PHOSPHATE 2-EPIMERASE-RELATED"/>
    <property type="match status" value="1"/>
</dbReference>
<comment type="pathway">
    <text evidence="3">Amino-sugar metabolism; N-acetylneuraminate degradation; D-fructose 6-phosphate from N-acetylneuraminate: step 3/5.</text>
</comment>
<comment type="caution">
    <text evidence="8">The sequence shown here is derived from an EMBL/GenBank/DDBJ whole genome shotgun (WGS) entry which is preliminary data.</text>
</comment>